<feature type="transmembrane region" description="Helical" evidence="1">
    <location>
        <begin position="84"/>
        <end position="107"/>
    </location>
</feature>
<dbReference type="InterPro" id="IPR008457">
    <property type="entry name" value="Cu-R_CopD_dom"/>
</dbReference>
<dbReference type="RefSeq" id="WP_018443027.1">
    <property type="nucleotide sequence ID" value="NZ_KB890198.1"/>
</dbReference>
<name>A0A2N7X377_9BURK</name>
<reference evidence="3 4" key="1">
    <citation type="submission" date="2018-01" db="EMBL/GenBank/DDBJ databases">
        <title>Whole genome analyses suggest that Burkholderia sensu lato contains two further novel genera in the rhizoxinica-symbiotica group Mycetohabitans gen. nov., and Trinickia gen. nov.: implications for the evolution of diazotrophy and nodulation in the Burkholderiaceae.</title>
        <authorList>
            <person name="Estrada-de los Santos P."/>
            <person name="Palmer M."/>
            <person name="Chavez-Ramirez B."/>
            <person name="Beukes C."/>
            <person name="Steenkamp E.T."/>
            <person name="Hirsch A.M."/>
            <person name="Manyaka P."/>
            <person name="Maluk M."/>
            <person name="Lafos M."/>
            <person name="Crook M."/>
            <person name="Gross E."/>
            <person name="Simon M.F."/>
            <person name="Bueno dos Reis Junior F."/>
            <person name="Poole P.S."/>
            <person name="Venter S.N."/>
            <person name="James E.K."/>
        </authorList>
    </citation>
    <scope>NUCLEOTIDE SEQUENCE [LARGE SCALE GENOMIC DNA]</scope>
    <source>
        <strain evidence="3 4">JPY 581</strain>
    </source>
</reference>
<feature type="domain" description="Copper resistance protein D" evidence="2">
    <location>
        <begin position="48"/>
        <end position="147"/>
    </location>
</feature>
<sequence>MSIAMNVALFLHLAAVAVWVGGMIFAQFCLRPSLADVSPQLRLPLIEAVFGRFLTWVGVAVIALLLSGGFMMARFGGSHAPWPLTLMAVLGVLMMLNFGHLRFAVFPRIRRAVQAQKWPDGARAVDTMRRLVAINLVLAVVTIGAAVYSRGF</sequence>
<dbReference type="Pfam" id="PF05425">
    <property type="entry name" value="CopD"/>
    <property type="match status" value="1"/>
</dbReference>
<feature type="transmembrane region" description="Helical" evidence="1">
    <location>
        <begin position="127"/>
        <end position="148"/>
    </location>
</feature>
<dbReference type="GO" id="GO:0016020">
    <property type="term" value="C:membrane"/>
    <property type="evidence" value="ECO:0007669"/>
    <property type="project" value="InterPro"/>
</dbReference>
<dbReference type="STRING" id="863227.GCA_000373005_04419"/>
<dbReference type="EMBL" id="PNYC01000008">
    <property type="protein sequence ID" value="PMS36060.1"/>
    <property type="molecule type" value="Genomic_DNA"/>
</dbReference>
<evidence type="ECO:0000313" key="4">
    <source>
        <dbReference type="Proteomes" id="UP000235777"/>
    </source>
</evidence>
<comment type="caution">
    <text evidence="3">The sequence shown here is derived from an EMBL/GenBank/DDBJ whole genome shotgun (WGS) entry which is preliminary data.</text>
</comment>
<keyword evidence="1" id="KW-0472">Membrane</keyword>
<keyword evidence="1" id="KW-1133">Transmembrane helix</keyword>
<dbReference type="AlphaFoldDB" id="A0A2N7X377"/>
<dbReference type="Proteomes" id="UP000235777">
    <property type="component" value="Unassembled WGS sequence"/>
</dbReference>
<protein>
    <recommendedName>
        <fullName evidence="2">Copper resistance protein D domain-containing protein</fullName>
    </recommendedName>
</protein>
<evidence type="ECO:0000256" key="1">
    <source>
        <dbReference type="SAM" id="Phobius"/>
    </source>
</evidence>
<evidence type="ECO:0000313" key="3">
    <source>
        <dbReference type="EMBL" id="PMS36060.1"/>
    </source>
</evidence>
<dbReference type="OrthoDB" id="8419862at2"/>
<accession>A0A2N7X377</accession>
<feature type="transmembrane region" description="Helical" evidence="1">
    <location>
        <begin position="50"/>
        <end position="72"/>
    </location>
</feature>
<proteinExistence type="predicted"/>
<gene>
    <name evidence="3" type="ORF">C0Z20_14480</name>
</gene>
<evidence type="ECO:0000259" key="2">
    <source>
        <dbReference type="Pfam" id="PF05425"/>
    </source>
</evidence>
<organism evidence="3 4">
    <name type="scientific">Trinickia symbiotica</name>
    <dbReference type="NCBI Taxonomy" id="863227"/>
    <lineage>
        <taxon>Bacteria</taxon>
        <taxon>Pseudomonadati</taxon>
        <taxon>Pseudomonadota</taxon>
        <taxon>Betaproteobacteria</taxon>
        <taxon>Burkholderiales</taxon>
        <taxon>Burkholderiaceae</taxon>
        <taxon>Trinickia</taxon>
    </lineage>
</organism>
<keyword evidence="4" id="KW-1185">Reference proteome</keyword>
<keyword evidence="1" id="KW-0812">Transmembrane</keyword>